<evidence type="ECO:0000256" key="4">
    <source>
        <dbReference type="SAM" id="MobiDB-lite"/>
    </source>
</evidence>
<feature type="region of interest" description="Disordered" evidence="4">
    <location>
        <begin position="1630"/>
        <end position="1742"/>
    </location>
</feature>
<keyword evidence="5" id="KW-0812">Transmembrane</keyword>
<evidence type="ECO:0000259" key="7">
    <source>
        <dbReference type="Pfam" id="PF12892"/>
    </source>
</evidence>
<feature type="compositionally biased region" description="Low complexity" evidence="4">
    <location>
        <begin position="1720"/>
        <end position="1742"/>
    </location>
</feature>
<feature type="region of interest" description="Disordered" evidence="4">
    <location>
        <begin position="993"/>
        <end position="1014"/>
    </location>
</feature>
<evidence type="ECO:0000256" key="3">
    <source>
        <dbReference type="ARBA" id="ARBA00022729"/>
    </source>
</evidence>
<feature type="compositionally biased region" description="Polar residues" evidence="4">
    <location>
        <begin position="78"/>
        <end position="149"/>
    </location>
</feature>
<dbReference type="InterPro" id="IPR010221">
    <property type="entry name" value="VCBS_dom"/>
</dbReference>
<feature type="compositionally biased region" description="Polar residues" evidence="4">
    <location>
        <begin position="1630"/>
        <end position="1641"/>
    </location>
</feature>
<evidence type="ECO:0000256" key="6">
    <source>
        <dbReference type="SAM" id="SignalP"/>
    </source>
</evidence>
<accession>A0A318MRA3</accession>
<feature type="compositionally biased region" description="Low complexity" evidence="4">
    <location>
        <begin position="1664"/>
        <end position="1674"/>
    </location>
</feature>
<feature type="chain" id="PRO_5016452502" description="Cell surface protein" evidence="6">
    <location>
        <begin position="46"/>
        <end position="1776"/>
    </location>
</feature>
<dbReference type="Pfam" id="PF17210">
    <property type="entry name" value="SdrD_B"/>
    <property type="match status" value="1"/>
</dbReference>
<feature type="region of interest" description="Disordered" evidence="4">
    <location>
        <begin position="669"/>
        <end position="701"/>
    </location>
</feature>
<comment type="caution">
    <text evidence="9">The sequence shown here is derived from an EMBL/GenBank/DDBJ whole genome shotgun (WGS) entry which is preliminary data.</text>
</comment>
<dbReference type="Proteomes" id="UP000248128">
    <property type="component" value="Unassembled WGS sequence"/>
</dbReference>
<comment type="subcellular location">
    <subcellularLocation>
        <location evidence="1">Secreted</location>
    </subcellularLocation>
</comment>
<evidence type="ECO:0000313" key="9">
    <source>
        <dbReference type="EMBL" id="PXY89467.1"/>
    </source>
</evidence>
<dbReference type="InterPro" id="IPR022464">
    <property type="entry name" value="Strep_pil_isopept_link"/>
</dbReference>
<keyword evidence="2" id="KW-0964">Secreted</keyword>
<dbReference type="EMBL" id="QGLK01000001">
    <property type="protein sequence ID" value="PXY89467.1"/>
    <property type="molecule type" value="Genomic_DNA"/>
</dbReference>
<keyword evidence="5" id="KW-0472">Membrane</keyword>
<feature type="domain" description="Streptococcal pilin isopeptide linkage" evidence="7">
    <location>
        <begin position="1540"/>
        <end position="1641"/>
    </location>
</feature>
<feature type="transmembrane region" description="Helical" evidence="5">
    <location>
        <begin position="1744"/>
        <end position="1765"/>
    </location>
</feature>
<name>A0A318MRA3_9BIFI</name>
<protein>
    <recommendedName>
        <fullName evidence="11">Cell surface protein</fullName>
    </recommendedName>
</protein>
<dbReference type="NCBIfam" id="TIGR01965">
    <property type="entry name" value="VCBS_repeat"/>
    <property type="match status" value="1"/>
</dbReference>
<feature type="signal peptide" evidence="6">
    <location>
        <begin position="1"/>
        <end position="45"/>
    </location>
</feature>
<proteinExistence type="predicted"/>
<feature type="compositionally biased region" description="Polar residues" evidence="4">
    <location>
        <begin position="1707"/>
        <end position="1716"/>
    </location>
</feature>
<feature type="domain" description="SD-repeat containing protein B" evidence="8">
    <location>
        <begin position="1265"/>
        <end position="1363"/>
    </location>
</feature>
<dbReference type="InterPro" id="IPR038174">
    <property type="entry name" value="Strep_pil_link_sf"/>
</dbReference>
<gene>
    <name evidence="9" type="ORF">DKK74_00945</name>
</gene>
<feature type="compositionally biased region" description="Low complexity" evidence="4">
    <location>
        <begin position="1645"/>
        <end position="1654"/>
    </location>
</feature>
<feature type="compositionally biased region" description="Low complexity" evidence="4">
    <location>
        <begin position="49"/>
        <end position="65"/>
    </location>
</feature>
<dbReference type="InterPro" id="IPR013783">
    <property type="entry name" value="Ig-like_fold"/>
</dbReference>
<feature type="region of interest" description="Disordered" evidence="4">
    <location>
        <begin position="49"/>
        <end position="166"/>
    </location>
</feature>
<reference evidence="9 10" key="1">
    <citation type="submission" date="2018-05" db="EMBL/GenBank/DDBJ databases">
        <title>Reference genomes for bee gut microbiota database.</title>
        <authorList>
            <person name="Ellegaard K.M."/>
        </authorList>
    </citation>
    <scope>NUCLEOTIDE SEQUENCE [LARGE SCALE GENOMIC DNA]</scope>
    <source>
        <strain evidence="9 10">ESL0199</strain>
    </source>
</reference>
<evidence type="ECO:0000259" key="8">
    <source>
        <dbReference type="Pfam" id="PF17210"/>
    </source>
</evidence>
<dbReference type="Gene3D" id="2.60.40.3050">
    <property type="match status" value="2"/>
</dbReference>
<organism evidence="9 10">
    <name type="scientific">Bifidobacterium asteroides</name>
    <dbReference type="NCBI Taxonomy" id="1684"/>
    <lineage>
        <taxon>Bacteria</taxon>
        <taxon>Bacillati</taxon>
        <taxon>Actinomycetota</taxon>
        <taxon>Actinomycetes</taxon>
        <taxon>Bifidobacteriales</taxon>
        <taxon>Bifidobacteriaceae</taxon>
        <taxon>Bifidobacterium</taxon>
    </lineage>
</organism>
<keyword evidence="3 6" id="KW-0732">Signal</keyword>
<dbReference type="GO" id="GO:0005576">
    <property type="term" value="C:extracellular region"/>
    <property type="evidence" value="ECO:0007669"/>
    <property type="project" value="UniProtKB-SubCell"/>
</dbReference>
<dbReference type="InterPro" id="IPR033764">
    <property type="entry name" value="Sdr_B"/>
</dbReference>
<dbReference type="Gene3D" id="2.60.40.10">
    <property type="entry name" value="Immunoglobulins"/>
    <property type="match status" value="1"/>
</dbReference>
<dbReference type="Pfam" id="PF12892">
    <property type="entry name" value="FctA"/>
    <property type="match status" value="2"/>
</dbReference>
<dbReference type="NCBIfam" id="TIGR03786">
    <property type="entry name" value="strep_pil_rpt"/>
    <property type="match status" value="2"/>
</dbReference>
<evidence type="ECO:0000256" key="1">
    <source>
        <dbReference type="ARBA" id="ARBA00004613"/>
    </source>
</evidence>
<feature type="compositionally biased region" description="Polar residues" evidence="4">
    <location>
        <begin position="1341"/>
        <end position="1362"/>
    </location>
</feature>
<evidence type="ECO:0000256" key="2">
    <source>
        <dbReference type="ARBA" id="ARBA00022525"/>
    </source>
</evidence>
<dbReference type="OrthoDB" id="3221951at2"/>
<feature type="region of interest" description="Disordered" evidence="4">
    <location>
        <begin position="1339"/>
        <end position="1363"/>
    </location>
</feature>
<dbReference type="GO" id="GO:0005975">
    <property type="term" value="P:carbohydrate metabolic process"/>
    <property type="evidence" value="ECO:0007669"/>
    <property type="project" value="UniProtKB-ARBA"/>
</dbReference>
<evidence type="ECO:0000313" key="10">
    <source>
        <dbReference type="Proteomes" id="UP000248128"/>
    </source>
</evidence>
<evidence type="ECO:0000256" key="5">
    <source>
        <dbReference type="SAM" id="Phobius"/>
    </source>
</evidence>
<feature type="compositionally biased region" description="Basic and acidic residues" evidence="4">
    <location>
        <begin position="152"/>
        <end position="165"/>
    </location>
</feature>
<feature type="domain" description="Streptococcal pilin isopeptide linkage" evidence="7">
    <location>
        <begin position="1417"/>
        <end position="1531"/>
    </location>
</feature>
<evidence type="ECO:0008006" key="11">
    <source>
        <dbReference type="Google" id="ProtNLM"/>
    </source>
</evidence>
<sequence>MTWTGTPPRWLSVHKRRNVAKGNLSGRFLAGLMAMAMLVPTMAIADGGQTADTQATTSTSTSATTHEQHVRNNRKTSDQSNRVQSTAAIQTPAPQSDTTKSNTARSTSPNQVAPIQPGTTSGRSTLNNMLDTDNARVTSIKQTSRSTGTAPFDKDNDPGDDRDADNGIVRSFDTVIYDFTFSVNSLDDTTSRQARVGFQFTLNQPKDLIAFDQDSMPWIDNTPGYEPKLEQKSINGQTTQVLTVYRLLTATSNSAIVIPSTSSVSLVLQVRNMANGSSFAPQVQAWCAPDPTTRTEPASAASDSVTVSAKPNLNLRITGGTNEGSGNQTFDFDTTEAHNYINHELGKSKGIISKFNWAVDMRWPDRSKGLKGLEVPTGPITFSISLSNLWQTSGGKVFPKIKDLQPYFWDIGTIDGDFNNSGRNTINQGWSPSFNNYDYARSTGGQAGKDRVQGNGKYTVAEHRSDQGLVLNFTVEDYRTNDPFPKFGHTYATDRCTTILASTDCSQVEVAEISTGYLYVFNPSTVQGKDVANYYGQSGLSLQSQVNDGRLGATSISGQQLPAVSDPKDVSNQADQSDDEWHNVIFAQGSETWQPGISNIIQYSCMSLPNYFDDGVDCGWWNAPDNKQGTDSALAGTQVRIMAGFNAKTSKADLPLLAMSLVKIDPNVLELPSPNQEPPKPDQSGQCSTIADPVPEDHDHYHNELGLPWKGNGDWQNGQDNAFGNPCQNLTMVLYATKRGGGTWNNDQEQANADMKDLNFYKTPDEARKHGPIVGILLGARTAASSSFIYDENNSNKNPRYGFGGFVINVRADAKEGSVAQLTSVSRAFTRSQLADLAGLDPVNSSDQDWEDWAEKQNPYEMSQNRSPVFATSTGGYTKARYDQTKGYLGGDTGGNEHGDSLYVAGEASTISNTVAQMGTNSDPKGSFDIDRDQRYVDWRLTINTGTSASQADKPAKTDLYVTDVLPAKLHYIPGSARLGGTYTEGTPEMGHIEGGTVCEPSVSTTETPGETKLSWTLPDIPVDGSNHVIYFSASIGDQTDPSKDVASPYENLKTHAEVQSKHNMSKPSSFMDTVSTSTIRAVRNNATSLSTLPQQAINETGDHIGFTNMLSNTADSGKKYHYAVDIMPYSHASGNPGKPDFQGSPTLADMSVKLTGVDLKNVHIYYTTESKWQVNDTASITPSEFQDWPEAELDPATGKVSMSPDVTAWAFMVDGQPGQFRCDVTFHINPGNSSPGNLYRNRWGNAQNQMSTQVVVAQRSVSGIAWYDLNGDGIRGSDDPLLNSVKVTLLDNQNNPVRSVVAPHDELTTETNAQGRYNLTNIPAGQFHLRFDPAEGTDWSHLNTTTPQAAGATESENSSAHDLTEDGILKAAVIKLDDFKQAAEMDTASQSQDFNNCGLKGLMRTDEVKADVEVQLQGRDWLNSDSFTLNVEPVNGAPATALPEHINITADHKELQVPVKMEAFPSDGTYQYRVSQAIGNLPGLTYDKGNAKLTITLKTNAGQLYRTSTATWADDKGQAISKAVFINTYKTHSATVKITAFKRLDGRNLEDDEFSFRLSRGGKQLAQVSNKADGTVEFPNQTLDQPGDYTYYVNEVQGSLPGITYDQSTPKITVHATDDHQGQLQVTITGNNPTFTNTYKAQADNPGNPGNPGKPDKPDKPDNSGNPDNPGNSDKPDKPDNSGGNDKPNPPVEPNKSSESDHASSELGQTSNSQKPLPGSQSSDDQAKSSTDSSSLADSGSDIVMPAALTIGTAVLGLALMCLLRHRRDRETDLG</sequence>
<dbReference type="SUPFAM" id="SSF117074">
    <property type="entry name" value="Hypothetical protein PA1324"/>
    <property type="match status" value="1"/>
</dbReference>
<keyword evidence="5" id="KW-1133">Transmembrane helix</keyword>